<dbReference type="RefSeq" id="XP_005094823.1">
    <property type="nucleotide sequence ID" value="XM_005094766.3"/>
</dbReference>
<gene>
    <name evidence="7 8" type="primary">LOC101859393</name>
</gene>
<keyword evidence="2" id="KW-0863">Zinc-finger</keyword>
<feature type="domain" description="FLYWCH-type" evidence="5">
    <location>
        <begin position="65"/>
        <end position="123"/>
    </location>
</feature>
<evidence type="ECO:0000313" key="6">
    <source>
        <dbReference type="Proteomes" id="UP000694888"/>
    </source>
</evidence>
<feature type="compositionally biased region" description="Polar residues" evidence="4">
    <location>
        <begin position="243"/>
        <end position="252"/>
    </location>
</feature>
<evidence type="ECO:0000259" key="5">
    <source>
        <dbReference type="Pfam" id="PF04500"/>
    </source>
</evidence>
<dbReference type="GeneID" id="101859393"/>
<feature type="compositionally biased region" description="Acidic residues" evidence="4">
    <location>
        <begin position="253"/>
        <end position="278"/>
    </location>
</feature>
<feature type="region of interest" description="Disordered" evidence="4">
    <location>
        <begin position="36"/>
        <end position="56"/>
    </location>
</feature>
<feature type="region of interest" description="Disordered" evidence="4">
    <location>
        <begin position="1263"/>
        <end position="1283"/>
    </location>
</feature>
<feature type="compositionally biased region" description="Basic and acidic residues" evidence="4">
    <location>
        <begin position="665"/>
        <end position="674"/>
    </location>
</feature>
<proteinExistence type="predicted"/>
<keyword evidence="6" id="KW-1185">Reference proteome</keyword>
<dbReference type="RefSeq" id="XP_005094824.1">
    <property type="nucleotide sequence ID" value="XM_005094767.3"/>
</dbReference>
<sequence>MDFEMESAENLTRDNNDASVDLEWQVDSEWIDLSTSAASSGAKSKKGRKSGASKVDKNVPQNCHFIPTSQGSRFLVVENQTLRLSRRSPSGYSYWVCSIPCCNARCVLDPAEKITRYSGEHNHDADVSRAEYKIFINALKLAVKENPHVKPKVLYDAELERARERWKKSNKNYGNEDEPCLPSFDTVRTAMYNTRNAVLSSFSLKAAGDETVPVEAGKKSQAGPSRSTRSSNTKGGTKRKSTSAKAGSTNSTDLEELEEEEKEEEEDQENENLSDEDEKASTSSKTSVEDVNFYFLPSSRGCQLLVIEDCLLYQNAVRSSGRSYWKCQKEGCFFRAVYDSPRNSVIKTTGLHNHPPDVDLMMKRQFIQNVKHRILENPHVPAKKIYDEEVEKVKQEGDLLGVTRKVPGYSCIKHYVYRMRKTMSVSEDAEEDEEEEIGKGEEKRREITELDRVFLEESAPSSQQEESCMNMSIITPTPIRSSKFPELSFYFIPSKQGKRIFVVNDFTLRLNAQKTGGRFYWKCTVDPCLYRCVYNDVLNDIVKVSGKHTHVSNAHRLRIREFSYLLKARMSKDPTLTPKRVYDQEIAKLRSMEKGEQLVKCLPAFSSVRTSLYNYKHKKTQPEETVSSKRGATYFTNDFTVEGQETVGTSRGLGDVNIDGTQDISPKDLTHLSLEDNDPMDQDAEENDEASPDRSSSSSSGSNALMDIAAPSLYDSHDIIDQYCNATVKVKTSTAKITPLEEPEHLVISLPDPASYSISFVPTNRGSRALVVNGCVLRISYTREYTTYWRCKNSNCSFRCSYDSKSKRLMRISGEHNHPVNAFSLAVKNFVRKMKKRVSIESDLSPKIIYDEEIARLKSEGKDSEFLSKLPNYESLKSTLYKVKSLSSRSANLIEDQLDAAALDDSEGDESSELALDAKGSNFDFDLDDPPYDIEIESAYTQLTALLPSWLDPDPDKRILDGHPLVKKSESETSTGWACVREGCPFRCVVDRETEHVTRSQLDHTHRPDVKYHVSQALIAAVRRRAVMDVTLSPKLIYEQEKRRMEKIVSGNKMLLKFLPNLTKIYQLVMRTRANPPQPAKQKLLLKSKSHKDIGGKKSLGSLNEPDSTIPSCSSSSNNSTSSTISSTSSSGVTAADYLIEQCHEETERISSYLDSREQHMKSQRSAEPHHILFEPDTVTNLPQLLQTPESSYTTQYPQQTSFQQIGTTNYTNIVPSQCTSLQQNSFTSMDRQIGFNTFSGHQEKNSQFPSVSVYTQLPSQQHSQQLLTVSDPQSEQPQPQQLPLTVSTNLQQISVPSMVSGSTSSILQQAMLPSPTPTSHSSENVFTLHGYPLMPATAQIGNVYWQCRIPSCPFQCVLNASTSQVVQISSNHNHDPPGSQSAFASQVVKMLQRRSAETLDQSLVSVYSDYVRCLRNVLDSDEILSCVPRFQDVAQSMQNARTAMVTDSASQNLILETQQVLQLAGTSNQGTSLSPPAPGSVMDFHFDSQSNCLVVCGEQLLLSWTMNEVSYWRCRRPDCRFKCVYDEEQQCVHLMNCHTLPCPATSREDDRCSAAKRKLSEKSLARRAKFPRLDSAKLEGHMT</sequence>
<feature type="compositionally biased region" description="Acidic residues" evidence="4">
    <location>
        <begin position="675"/>
        <end position="690"/>
    </location>
</feature>
<evidence type="ECO:0000256" key="2">
    <source>
        <dbReference type="ARBA" id="ARBA00022771"/>
    </source>
</evidence>
<feature type="domain" description="FLYWCH-type" evidence="5">
    <location>
        <begin position="760"/>
        <end position="818"/>
    </location>
</feature>
<feature type="region of interest" description="Disordered" evidence="4">
    <location>
        <begin position="213"/>
        <end position="285"/>
    </location>
</feature>
<protein>
    <submittedName>
        <fullName evidence="7 8">Uncharacterized protein LOC101859393</fullName>
    </submittedName>
</protein>
<accession>A0ABM0JJ43</accession>
<feature type="compositionally biased region" description="Low complexity" evidence="4">
    <location>
        <begin position="1108"/>
        <end position="1130"/>
    </location>
</feature>
<dbReference type="Gene3D" id="2.20.25.240">
    <property type="match status" value="4"/>
</dbReference>
<evidence type="ECO:0000313" key="7">
    <source>
        <dbReference type="RefSeq" id="XP_005094823.1"/>
    </source>
</evidence>
<feature type="region of interest" description="Disordered" evidence="4">
    <location>
        <begin position="646"/>
        <end position="703"/>
    </location>
</feature>
<keyword evidence="3" id="KW-0862">Zinc</keyword>
<feature type="domain" description="FLYWCH-type" evidence="5">
    <location>
        <begin position="295"/>
        <end position="354"/>
    </location>
</feature>
<name>A0ABM0JJ43_APLCA</name>
<evidence type="ECO:0000313" key="8">
    <source>
        <dbReference type="RefSeq" id="XP_005094824.1"/>
    </source>
</evidence>
<evidence type="ECO:0000256" key="4">
    <source>
        <dbReference type="SAM" id="MobiDB-lite"/>
    </source>
</evidence>
<dbReference type="InterPro" id="IPR007588">
    <property type="entry name" value="Znf_FLYWCH"/>
</dbReference>
<organism evidence="6 7">
    <name type="scientific">Aplysia californica</name>
    <name type="common">California sea hare</name>
    <dbReference type="NCBI Taxonomy" id="6500"/>
    <lineage>
        <taxon>Eukaryota</taxon>
        <taxon>Metazoa</taxon>
        <taxon>Spiralia</taxon>
        <taxon>Lophotrochozoa</taxon>
        <taxon>Mollusca</taxon>
        <taxon>Gastropoda</taxon>
        <taxon>Heterobranchia</taxon>
        <taxon>Euthyneura</taxon>
        <taxon>Tectipleura</taxon>
        <taxon>Aplysiida</taxon>
        <taxon>Aplysioidea</taxon>
        <taxon>Aplysiidae</taxon>
        <taxon>Aplysia</taxon>
    </lineage>
</organism>
<reference evidence="7 8" key="1">
    <citation type="submission" date="2025-05" db="UniProtKB">
        <authorList>
            <consortium name="RefSeq"/>
        </authorList>
    </citation>
    <scope>IDENTIFICATION</scope>
</reference>
<evidence type="ECO:0000256" key="1">
    <source>
        <dbReference type="ARBA" id="ARBA00022723"/>
    </source>
</evidence>
<feature type="region of interest" description="Disordered" evidence="4">
    <location>
        <begin position="1073"/>
        <end position="1130"/>
    </location>
</feature>
<feature type="compositionally biased region" description="Polar residues" evidence="4">
    <location>
        <begin position="222"/>
        <end position="235"/>
    </location>
</feature>
<dbReference type="Proteomes" id="UP000694888">
    <property type="component" value="Unplaced"/>
</dbReference>
<keyword evidence="1" id="KW-0479">Metal-binding</keyword>
<dbReference type="Pfam" id="PF04500">
    <property type="entry name" value="FLYWCH"/>
    <property type="match status" value="3"/>
</dbReference>
<evidence type="ECO:0000256" key="3">
    <source>
        <dbReference type="ARBA" id="ARBA00022833"/>
    </source>
</evidence>